<feature type="compositionally biased region" description="Low complexity" evidence="1">
    <location>
        <begin position="21"/>
        <end position="30"/>
    </location>
</feature>
<dbReference type="AlphaFoldDB" id="A0AAW1XU73"/>
<evidence type="ECO:0000313" key="3">
    <source>
        <dbReference type="Proteomes" id="UP001457282"/>
    </source>
</evidence>
<evidence type="ECO:0000313" key="2">
    <source>
        <dbReference type="EMBL" id="KAK9939494.1"/>
    </source>
</evidence>
<reference evidence="2 3" key="1">
    <citation type="journal article" date="2023" name="G3 (Bethesda)">
        <title>A chromosome-length genome assembly and annotation of blackberry (Rubus argutus, cv. 'Hillquist').</title>
        <authorList>
            <person name="Bruna T."/>
            <person name="Aryal R."/>
            <person name="Dudchenko O."/>
            <person name="Sargent D.J."/>
            <person name="Mead D."/>
            <person name="Buti M."/>
            <person name="Cavallini A."/>
            <person name="Hytonen T."/>
            <person name="Andres J."/>
            <person name="Pham M."/>
            <person name="Weisz D."/>
            <person name="Mascagni F."/>
            <person name="Usai G."/>
            <person name="Natali L."/>
            <person name="Bassil N."/>
            <person name="Fernandez G.E."/>
            <person name="Lomsadze A."/>
            <person name="Armour M."/>
            <person name="Olukolu B."/>
            <person name="Poorten T."/>
            <person name="Britton C."/>
            <person name="Davik J."/>
            <person name="Ashrafi H."/>
            <person name="Aiden E.L."/>
            <person name="Borodovsky M."/>
            <person name="Worthington M."/>
        </authorList>
    </citation>
    <scope>NUCLEOTIDE SEQUENCE [LARGE SCALE GENOMIC DNA]</scope>
    <source>
        <strain evidence="2">PI 553951</strain>
    </source>
</reference>
<gene>
    <name evidence="2" type="ORF">M0R45_016189</name>
</gene>
<comment type="caution">
    <text evidence="2">The sequence shown here is derived from an EMBL/GenBank/DDBJ whole genome shotgun (WGS) entry which is preliminary data.</text>
</comment>
<evidence type="ECO:0000256" key="1">
    <source>
        <dbReference type="SAM" id="MobiDB-lite"/>
    </source>
</evidence>
<proteinExistence type="predicted"/>
<keyword evidence="3" id="KW-1185">Reference proteome</keyword>
<feature type="region of interest" description="Disordered" evidence="1">
    <location>
        <begin position="1"/>
        <end position="30"/>
    </location>
</feature>
<dbReference type="Proteomes" id="UP001457282">
    <property type="component" value="Unassembled WGS sequence"/>
</dbReference>
<name>A0AAW1XU73_RUBAR</name>
<sequence>MVASLAATVHYQHRRSKSAQTTPLTASPSCCPCSTCNSATKNPSPSPLPSPLISCAGAAVLSLLPL</sequence>
<organism evidence="2 3">
    <name type="scientific">Rubus argutus</name>
    <name type="common">Southern blackberry</name>
    <dbReference type="NCBI Taxonomy" id="59490"/>
    <lineage>
        <taxon>Eukaryota</taxon>
        <taxon>Viridiplantae</taxon>
        <taxon>Streptophyta</taxon>
        <taxon>Embryophyta</taxon>
        <taxon>Tracheophyta</taxon>
        <taxon>Spermatophyta</taxon>
        <taxon>Magnoliopsida</taxon>
        <taxon>eudicotyledons</taxon>
        <taxon>Gunneridae</taxon>
        <taxon>Pentapetalae</taxon>
        <taxon>rosids</taxon>
        <taxon>fabids</taxon>
        <taxon>Rosales</taxon>
        <taxon>Rosaceae</taxon>
        <taxon>Rosoideae</taxon>
        <taxon>Rosoideae incertae sedis</taxon>
        <taxon>Rubus</taxon>
    </lineage>
</organism>
<accession>A0AAW1XU73</accession>
<protein>
    <submittedName>
        <fullName evidence="2">Uncharacterized protein</fullName>
    </submittedName>
</protein>
<dbReference type="EMBL" id="JBEDUW010000003">
    <property type="protein sequence ID" value="KAK9939494.1"/>
    <property type="molecule type" value="Genomic_DNA"/>
</dbReference>